<feature type="coiled-coil region" evidence="1">
    <location>
        <begin position="147"/>
        <end position="174"/>
    </location>
</feature>
<accession>A0A1D3D4M5</accession>
<dbReference type="AlphaFoldDB" id="A0A1D3D4M5"/>
<evidence type="ECO:0000313" key="2">
    <source>
        <dbReference type="EMBL" id="OEH78390.1"/>
    </source>
</evidence>
<keyword evidence="3" id="KW-1185">Reference proteome</keyword>
<sequence length="317" mass="34738">MTTATHISDADAACLLLHFPISPLLLHLPASVHADESSDLSDAMDGVLSQEKHQKHQHNLFKQQHVASPSSHASSVSRLIHRQSRWRASWLPFAGCQDTATGRASAALQQNSEIPRIAARREEMDVEDLVRAIKRQITPEVPPPQHMEELEAKNRSLVQQLQRLQQRIDTAGSQPLPPGLRQKIEELHAKLLVEDEAEVDWALESVGARIAHTETSPPLIPSSSVMGGITASRVDRNCSRVLRHFSSSHALSVAGAAVLQAYSNNSCSCSASPGVVPPPHRCCIGLLRQCYDQKDSLAIAMPFRDPQGASRLSYPQQ</sequence>
<gene>
    <name evidence="2" type="ORF">cyc_05638</name>
</gene>
<name>A0A1D3D4M5_9EIME</name>
<evidence type="ECO:0000256" key="1">
    <source>
        <dbReference type="SAM" id="Coils"/>
    </source>
</evidence>
<protein>
    <submittedName>
        <fullName evidence="2">Uncharacterized protein</fullName>
    </submittedName>
</protein>
<proteinExistence type="predicted"/>
<reference evidence="2 3" key="1">
    <citation type="journal article" date="2016" name="BMC Genomics">
        <title>Comparative genomics reveals Cyclospora cayetanensis possesses coccidia-like metabolism and invasion components but unique surface antigens.</title>
        <authorList>
            <person name="Liu S."/>
            <person name="Wang L."/>
            <person name="Zheng H."/>
            <person name="Xu Z."/>
            <person name="Roellig D.M."/>
            <person name="Li N."/>
            <person name="Frace M.A."/>
            <person name="Tang K."/>
            <person name="Arrowood M.J."/>
            <person name="Moss D.M."/>
            <person name="Zhang L."/>
            <person name="Feng Y."/>
            <person name="Xiao L."/>
        </authorList>
    </citation>
    <scope>NUCLEOTIDE SEQUENCE [LARGE SCALE GENOMIC DNA]</scope>
    <source>
        <strain evidence="2 3">CHN_HEN01</strain>
    </source>
</reference>
<comment type="caution">
    <text evidence="2">The sequence shown here is derived from an EMBL/GenBank/DDBJ whole genome shotgun (WGS) entry which is preliminary data.</text>
</comment>
<organism evidence="2 3">
    <name type="scientific">Cyclospora cayetanensis</name>
    <dbReference type="NCBI Taxonomy" id="88456"/>
    <lineage>
        <taxon>Eukaryota</taxon>
        <taxon>Sar</taxon>
        <taxon>Alveolata</taxon>
        <taxon>Apicomplexa</taxon>
        <taxon>Conoidasida</taxon>
        <taxon>Coccidia</taxon>
        <taxon>Eucoccidiorida</taxon>
        <taxon>Eimeriorina</taxon>
        <taxon>Eimeriidae</taxon>
        <taxon>Cyclospora</taxon>
    </lineage>
</organism>
<keyword evidence="1" id="KW-0175">Coiled coil</keyword>
<evidence type="ECO:0000313" key="3">
    <source>
        <dbReference type="Proteomes" id="UP000095192"/>
    </source>
</evidence>
<dbReference type="InParanoid" id="A0A1D3D4M5"/>
<dbReference type="Proteomes" id="UP000095192">
    <property type="component" value="Unassembled WGS sequence"/>
</dbReference>
<dbReference type="VEuPathDB" id="ToxoDB:cyc_05638"/>
<dbReference type="EMBL" id="JROU02000756">
    <property type="protein sequence ID" value="OEH78390.1"/>
    <property type="molecule type" value="Genomic_DNA"/>
</dbReference>